<organism evidence="8 9">
    <name type="scientific">Macrostomum lignano</name>
    <dbReference type="NCBI Taxonomy" id="282301"/>
    <lineage>
        <taxon>Eukaryota</taxon>
        <taxon>Metazoa</taxon>
        <taxon>Spiralia</taxon>
        <taxon>Lophotrochozoa</taxon>
        <taxon>Platyhelminthes</taxon>
        <taxon>Rhabditophora</taxon>
        <taxon>Macrostomorpha</taxon>
        <taxon>Macrostomida</taxon>
        <taxon>Macrostomidae</taxon>
        <taxon>Macrostomum</taxon>
    </lineage>
</organism>
<evidence type="ECO:0000313" key="8">
    <source>
        <dbReference type="EMBL" id="PAA67614.1"/>
    </source>
</evidence>
<evidence type="ECO:0000256" key="6">
    <source>
        <dbReference type="SAM" id="MobiDB-lite"/>
    </source>
</evidence>
<dbReference type="Pfam" id="PF10291">
    <property type="entry name" value="muHD"/>
    <property type="match status" value="1"/>
</dbReference>
<keyword evidence="4" id="KW-0472">Membrane</keyword>
<keyword evidence="9" id="KW-1185">Reference proteome</keyword>
<name>A0A267F2Z7_9PLAT</name>
<dbReference type="Proteomes" id="UP000215902">
    <property type="component" value="Unassembled WGS sequence"/>
</dbReference>
<dbReference type="SMART" id="SM00055">
    <property type="entry name" value="FCH"/>
    <property type="match status" value="1"/>
</dbReference>
<comment type="similarity">
    <text evidence="1">Belongs to the FCHO family.</text>
</comment>
<dbReference type="PANTHER" id="PTHR23065">
    <property type="entry name" value="PROLINE-SERINE-THREONINE PHOSPHATASE INTERACTING PROTEIN 1"/>
    <property type="match status" value="1"/>
</dbReference>
<dbReference type="InterPro" id="IPR018808">
    <property type="entry name" value="Muniscin_C"/>
</dbReference>
<dbReference type="OrthoDB" id="5593455at2759"/>
<feature type="compositionally biased region" description="Low complexity" evidence="6">
    <location>
        <begin position="365"/>
        <end position="383"/>
    </location>
</feature>
<evidence type="ECO:0000256" key="3">
    <source>
        <dbReference type="ARBA" id="ARBA00023054"/>
    </source>
</evidence>
<sequence>MSRSGSTVAGGLFVANYWGEKHNGFDALYSNFNAQSCQATAELLAFMRDYQQLEDAHHKGLVKLSRKLASSKSLTGGTGSFTPCWDVLLAAVDQMATAYSDLASNSQTLLRDIQKHSEEQQRATKGFKDSEHQRTMNNCAAAKTCFGMVQSKRQACQTRHAEARKVVTSDSASEKEKKKVMSKLEAAIKDFRFNVEKYNHVRNAFEEGMRKSCAYFEDTEVRHLEAMLGFVGRFAQPLGSAGHQLTEAQAAVDRQLEATHSVDRLLALFVERTRTGGSVPRPISDSSDQFLDFSAPLPDGAAAAGGGGGLTAGGGNVYSTGSQLSIDRLSHHSASISGGGGAASVRQSAELDLMSMEPVSPPQPSLAMSAASGGWSAGASSISEQQPRDNATAGGGGGGKAKRGGIIGNILNHGRRSRNRDASSSVVSSGSGGGTGPAAAPAETLLSGSTNAPEPRVDAEGFTIRDDEDHPWRKKNNKSSSSSSGSDSDSDQEKKIDVRITEEKKPVANADEIERVANSIKLFGPSPTAAMFRPASRAGVGGGGSSITASSTDLNGGVERPPSRARPRPKTPDWSRGFGVSGGGGFQQQRQRRQSVDPFDFGAAFGGSQQQQQQKDQEQQPPPMPSMPPPLPPPSEQPNASSSSPPSQPQPSLPPPPPPSGSAPSPASPARPLDHRGDREAAPLNALLTETIHCRWSGEQCKFRVQGSLTLSFPATQLLSRLSQPLPGLLFRLCDTGLLGQHRSSSRLVKEEFPESNGLQLTIDPAALADELKRLARERPGIQFLSMEVLTYDLQLPIVTPGPVFIRACWNCEQEHTDLRVEISRHPTSSLLVGKVSVSAEVSGGVLDMQSLPAGRWLSDTRLAIWEVAVPANPADKTVVKAKFLLGSGPTVPSLVRVQFMLDNSSFSDCSFALIGANYRLDVNKRRIVSGQYSAEPSAVAPL</sequence>
<evidence type="ECO:0000256" key="4">
    <source>
        <dbReference type="ARBA" id="ARBA00023176"/>
    </source>
</evidence>
<evidence type="ECO:0000313" key="9">
    <source>
        <dbReference type="Proteomes" id="UP000215902"/>
    </source>
</evidence>
<dbReference type="GO" id="GO:0005905">
    <property type="term" value="C:clathrin-coated pit"/>
    <property type="evidence" value="ECO:0007669"/>
    <property type="project" value="UniProtKB-KW"/>
</dbReference>
<dbReference type="STRING" id="282301.A0A267F2Z7"/>
<dbReference type="InterPro" id="IPR027267">
    <property type="entry name" value="AH/BAR_dom_sf"/>
</dbReference>
<evidence type="ECO:0000256" key="2">
    <source>
        <dbReference type="ARBA" id="ARBA00022583"/>
    </source>
</evidence>
<gene>
    <name evidence="8" type="ORF">BOX15_Mlig019570g1</name>
</gene>
<keyword evidence="3" id="KW-0175">Coiled coil</keyword>
<feature type="region of interest" description="Disordered" evidence="6">
    <location>
        <begin position="356"/>
        <end position="509"/>
    </location>
</feature>
<feature type="compositionally biased region" description="Pro residues" evidence="6">
    <location>
        <begin position="646"/>
        <end position="669"/>
    </location>
</feature>
<dbReference type="InterPro" id="IPR001060">
    <property type="entry name" value="FCH_dom"/>
</dbReference>
<dbReference type="EMBL" id="NIVC01001471">
    <property type="protein sequence ID" value="PAA67614.1"/>
    <property type="molecule type" value="Genomic_DNA"/>
</dbReference>
<comment type="caution">
    <text evidence="8">The sequence shown here is derived from an EMBL/GenBank/DDBJ whole genome shotgun (WGS) entry which is preliminary data.</text>
</comment>
<keyword evidence="2" id="KW-0254">Endocytosis</keyword>
<dbReference type="PANTHER" id="PTHR23065:SF15">
    <property type="entry name" value="AT02057P"/>
    <property type="match status" value="1"/>
</dbReference>
<protein>
    <recommendedName>
        <fullName evidence="7">FCH domain-containing protein</fullName>
    </recommendedName>
</protein>
<evidence type="ECO:0000256" key="1">
    <source>
        <dbReference type="ARBA" id="ARBA00011064"/>
    </source>
</evidence>
<evidence type="ECO:0000256" key="5">
    <source>
        <dbReference type="ARBA" id="ARBA00037878"/>
    </source>
</evidence>
<comment type="subcellular location">
    <subcellularLocation>
        <location evidence="5">Membrane</location>
        <location evidence="5">Coated pit</location>
    </subcellularLocation>
</comment>
<dbReference type="Pfam" id="PF22699">
    <property type="entry name" value="GMIP-like_FCH"/>
    <property type="match status" value="1"/>
</dbReference>
<dbReference type="Gene3D" id="1.20.1270.60">
    <property type="entry name" value="Arfaptin homology (AH) domain/BAR domain"/>
    <property type="match status" value="1"/>
</dbReference>
<evidence type="ECO:0000259" key="7">
    <source>
        <dbReference type="SMART" id="SM00055"/>
    </source>
</evidence>
<dbReference type="GO" id="GO:0005737">
    <property type="term" value="C:cytoplasm"/>
    <property type="evidence" value="ECO:0007669"/>
    <property type="project" value="TreeGrafter"/>
</dbReference>
<dbReference type="InterPro" id="IPR054713">
    <property type="entry name" value="GMIP/FCHO2-like_FCH"/>
</dbReference>
<feature type="region of interest" description="Disordered" evidence="6">
    <location>
        <begin position="524"/>
        <end position="677"/>
    </location>
</feature>
<accession>A0A267F2Z7</accession>
<dbReference type="SUPFAM" id="SSF103657">
    <property type="entry name" value="BAR/IMD domain-like"/>
    <property type="match status" value="1"/>
</dbReference>
<feature type="domain" description="FCH" evidence="7">
    <location>
        <begin position="15"/>
        <end position="106"/>
    </location>
</feature>
<reference evidence="8 9" key="1">
    <citation type="submission" date="2017-06" db="EMBL/GenBank/DDBJ databases">
        <title>A platform for efficient transgenesis in Macrostomum lignano, a flatworm model organism for stem cell research.</title>
        <authorList>
            <person name="Berezikov E."/>
        </authorList>
    </citation>
    <scope>NUCLEOTIDE SEQUENCE [LARGE SCALE GENOMIC DNA]</scope>
    <source>
        <strain evidence="8">DV1</strain>
        <tissue evidence="8">Whole organism</tissue>
    </source>
</reference>
<feature type="compositionally biased region" description="Basic and acidic residues" evidence="6">
    <location>
        <begin position="455"/>
        <end position="471"/>
    </location>
</feature>
<feature type="compositionally biased region" description="Pro residues" evidence="6">
    <location>
        <begin position="620"/>
        <end position="636"/>
    </location>
</feature>
<keyword evidence="4" id="KW-0168">Coated pit</keyword>
<proteinExistence type="inferred from homology"/>
<feature type="compositionally biased region" description="Basic and acidic residues" evidence="6">
    <location>
        <begin position="491"/>
        <end position="506"/>
    </location>
</feature>
<dbReference type="GO" id="GO:0006897">
    <property type="term" value="P:endocytosis"/>
    <property type="evidence" value="ECO:0007669"/>
    <property type="project" value="UniProtKB-KW"/>
</dbReference>
<dbReference type="AlphaFoldDB" id="A0A267F2Z7"/>
<dbReference type="GO" id="GO:0005886">
    <property type="term" value="C:plasma membrane"/>
    <property type="evidence" value="ECO:0007669"/>
    <property type="project" value="TreeGrafter"/>
</dbReference>